<organism evidence="2 3">
    <name type="scientific">Novosphingobium aquae</name>
    <dbReference type="NCBI Taxonomy" id="3133435"/>
    <lineage>
        <taxon>Bacteria</taxon>
        <taxon>Pseudomonadati</taxon>
        <taxon>Pseudomonadota</taxon>
        <taxon>Alphaproteobacteria</taxon>
        <taxon>Sphingomonadales</taxon>
        <taxon>Sphingomonadaceae</taxon>
        <taxon>Novosphingobium</taxon>
    </lineage>
</organism>
<dbReference type="EMBL" id="JBBHJY010000003">
    <property type="protein sequence ID" value="MEJ6009896.1"/>
    <property type="molecule type" value="Genomic_DNA"/>
</dbReference>
<keyword evidence="1" id="KW-0732">Signal</keyword>
<evidence type="ECO:0000313" key="3">
    <source>
        <dbReference type="Proteomes" id="UP001379235"/>
    </source>
</evidence>
<comment type="caution">
    <text evidence="2">The sequence shown here is derived from an EMBL/GenBank/DDBJ whole genome shotgun (WGS) entry which is preliminary data.</text>
</comment>
<evidence type="ECO:0000313" key="2">
    <source>
        <dbReference type="EMBL" id="MEJ6009896.1"/>
    </source>
</evidence>
<accession>A0ABU8S7J9</accession>
<keyword evidence="3" id="KW-1185">Reference proteome</keyword>
<dbReference type="RefSeq" id="WP_339966215.1">
    <property type="nucleotide sequence ID" value="NZ_JBBHJY010000003.1"/>
</dbReference>
<protein>
    <submittedName>
        <fullName evidence="2">Uncharacterized protein</fullName>
    </submittedName>
</protein>
<feature type="signal peptide" evidence="1">
    <location>
        <begin position="1"/>
        <end position="20"/>
    </location>
</feature>
<name>A0ABU8S7J9_9SPHN</name>
<feature type="chain" id="PRO_5047063694" evidence="1">
    <location>
        <begin position="21"/>
        <end position="96"/>
    </location>
</feature>
<dbReference type="Proteomes" id="UP001379235">
    <property type="component" value="Unassembled WGS sequence"/>
</dbReference>
<proteinExistence type="predicted"/>
<sequence length="96" mass="10082">MFRKVLLAGLLAVTSVPAMAAGAPYTTADTTIGTLVDDAAAKAVIDKHMPGFSTNPQLEMAKAMTLKQIQGFAPDMIKDEVLAKIDVDLAKLPAKP</sequence>
<reference evidence="2 3" key="1">
    <citation type="submission" date="2024-03" db="EMBL/GenBank/DDBJ databases">
        <authorList>
            <person name="Jo J.-H."/>
        </authorList>
    </citation>
    <scope>NUCLEOTIDE SEQUENCE [LARGE SCALE GENOMIC DNA]</scope>
    <source>
        <strain evidence="2 3">AS3R-12</strain>
    </source>
</reference>
<gene>
    <name evidence="2" type="ORF">WG900_08180</name>
</gene>
<evidence type="ECO:0000256" key="1">
    <source>
        <dbReference type="SAM" id="SignalP"/>
    </source>
</evidence>